<evidence type="ECO:0000256" key="1">
    <source>
        <dbReference type="SAM" id="MobiDB-lite"/>
    </source>
</evidence>
<sequence length="1724" mass="183204">MTTAAQTAGTPEGAAATAATAPTGTTGTTAADAARAAALLDAGAVLSTGTASGDDVDTLTARTYLHPALGDRAIVRLVPGTLGPAEDLALDFLGLARDGDAPEVGQVRRETLGFPAWALVNDPANGHHALALVRDIERLDRQARNKPGAAKEGFDQLGTTLGRAVPHFLPTFYEQAARIFLSHENNTYAATFFGKAREAERVHNLAVEEARLRAVFLEFAFAGALTAKALKEYAKDLSRRLEPAAAWAEFRQLCVERCAAGMPPYAGLAEDARAMIKAIGGGADAQGAAERALLADLLPSPAIVRAPLSFWKTFAKSLTALAEERDDVRERLLEIFPTPGSGEAADVDAYWLSLLLSAGCDTLLTTPGALEHGKAAAWLTRWAKHIARSWRGRSRDAATLALAERMAPVLAAEGVAVNLFAGSWRGEASPDLVDICLANGVPLTDPEQGNSISLGSWFADTAPGRRDLVAAGNDERYAAVLRNAVGNLGTEDGGRHQTTAAAHPVLRVLLHQWLDARADELEKESGLPGAATALGRLTVFHRVALDVNPGVVARVRDFRVAPMLARTLRVGIFDELAWPALEEALALIGAVPQGPTPGLSAPDNGSGNQPVAFEVSEAWPALVLSTATKAVVVGPEGILLDHDLRIPEKLDDWNKPKYRYVDGDLMVVWWHEDGPKAYWSSRPGEVFEPTGEVPGRWGNESAVVSLPHPDGGRVTGGRVLHAGDTELPVRRPVLTDGVGHWVLNWEQHPARWFEYDPATGTRGRASLPALLAAAVEGDGTGEAGTLAANQCELLPLLPGLEGTPFGTDGKLLGRWIRIDRDAVTTGSPDGHTVTLPITERGWNGHPKVTPLGALRLPGGARPTVVAANDGIDLTADGIRLGQVPTWARGGLHAAGTVYAPGLAFWHALRPRDEAASAVLRGLTDTDAEALIAGATAEYEAFRATLAEAGPDQVAVAREPVPLATVGTVLPGVAHPHMAAGVAGITWSAGDLARRLARFGEPPAEAAAEPEEYRPEHGNDEILNEASAGLVERRGYHYGSSASSWAVLNQIRAVAALLDAGNPDDSADSDSGTDTDTDDAPATGDAAGTAASATAPAPRADGWTVGYLKIPSGAFDWTSALGRVGPLLVRAASPVTSAEHREGLLLLTEELSAEVFRRPGCLRRVTICAEERGAFNVGAVLRHGDRVVMVTSASGWGADRRQHWTALDYDPSGRFGAVADVTTHDEQVVEPLDDPARTDEFLRLLRESGAPQWRPESADAIADATGARRAEAVLLLAGLPAINGYGRVGLEPAQRQILGLKSTEIGVARDRLRILDTQERLRLLAALIPTDPAAVWSTGFDTEAAAAQWRRQFGDAVRLPEDIAVEAVAAKLDESSLEIVLNPESYAALTRTTTQRLDKDRNLVADDPAALPGTHLLTGSVRAISWLAYRLPYGHPLRAALPRALAALRNRLADPGLLLDLGVSWTERGEFTSKALRLAEGMPEEGGADADGLVRVGEKIVLTPWYASGEHVWVRVGALDGPEDPDLLGLFALRGDADRQGAGAIAVILGDALERLANVGLAGRAADDGAEPAVGFAQDPSWSLPDLVEEVAKTHGIDADVATLYLQLLALPDPTDRNVARWTGWKPARLKAARAALAATDLVVTAKRTRASRSLFLPGGWHELRRSLPLETWKDRLYPVHDRGALIPDSPVTELFEAAWQRVREGDAPGFEQLETRKARRGRRR</sequence>
<accession>A0ABV3DER7</accession>
<comment type="caution">
    <text evidence="2">The sequence shown here is derived from an EMBL/GenBank/DDBJ whole genome shotgun (WGS) entry which is preliminary data.</text>
</comment>
<keyword evidence="3" id="KW-1185">Reference proteome</keyword>
<dbReference type="EMBL" id="JBEZFP010000024">
    <property type="protein sequence ID" value="MEU8134243.1"/>
    <property type="molecule type" value="Genomic_DNA"/>
</dbReference>
<evidence type="ECO:0008006" key="4">
    <source>
        <dbReference type="Google" id="ProtNLM"/>
    </source>
</evidence>
<feature type="compositionally biased region" description="Low complexity" evidence="1">
    <location>
        <begin position="1079"/>
        <end position="1096"/>
    </location>
</feature>
<protein>
    <recommendedName>
        <fullName evidence="4">DNA-binding protein</fullName>
    </recommendedName>
</protein>
<name>A0ABV3DER7_9ACTN</name>
<gene>
    <name evidence="2" type="ORF">AB0C36_12110</name>
</gene>
<organism evidence="2 3">
    <name type="scientific">Streptodolium elevatio</name>
    <dbReference type="NCBI Taxonomy" id="3157996"/>
    <lineage>
        <taxon>Bacteria</taxon>
        <taxon>Bacillati</taxon>
        <taxon>Actinomycetota</taxon>
        <taxon>Actinomycetes</taxon>
        <taxon>Kitasatosporales</taxon>
        <taxon>Streptomycetaceae</taxon>
        <taxon>Streptodolium</taxon>
    </lineage>
</organism>
<feature type="region of interest" description="Disordered" evidence="1">
    <location>
        <begin position="1"/>
        <end position="27"/>
    </location>
</feature>
<feature type="compositionally biased region" description="Acidic residues" evidence="1">
    <location>
        <begin position="1064"/>
        <end position="1078"/>
    </location>
</feature>
<evidence type="ECO:0000313" key="2">
    <source>
        <dbReference type="EMBL" id="MEU8134243.1"/>
    </source>
</evidence>
<proteinExistence type="predicted"/>
<evidence type="ECO:0000313" key="3">
    <source>
        <dbReference type="Proteomes" id="UP001551482"/>
    </source>
</evidence>
<feature type="region of interest" description="Disordered" evidence="1">
    <location>
        <begin position="1061"/>
        <end position="1096"/>
    </location>
</feature>
<dbReference type="RefSeq" id="WP_358352737.1">
    <property type="nucleotide sequence ID" value="NZ_JBEZFP010000024.1"/>
</dbReference>
<dbReference type="Proteomes" id="UP001551482">
    <property type="component" value="Unassembled WGS sequence"/>
</dbReference>
<reference evidence="2 3" key="1">
    <citation type="submission" date="2024-06" db="EMBL/GenBank/DDBJ databases">
        <title>The Natural Products Discovery Center: Release of the First 8490 Sequenced Strains for Exploring Actinobacteria Biosynthetic Diversity.</title>
        <authorList>
            <person name="Kalkreuter E."/>
            <person name="Kautsar S.A."/>
            <person name="Yang D."/>
            <person name="Bader C.D."/>
            <person name="Teijaro C.N."/>
            <person name="Fluegel L."/>
            <person name="Davis C.M."/>
            <person name="Simpson J.R."/>
            <person name="Lauterbach L."/>
            <person name="Steele A.D."/>
            <person name="Gui C."/>
            <person name="Meng S."/>
            <person name="Li G."/>
            <person name="Viehrig K."/>
            <person name="Ye F."/>
            <person name="Su P."/>
            <person name="Kiefer A.F."/>
            <person name="Nichols A."/>
            <person name="Cepeda A.J."/>
            <person name="Yan W."/>
            <person name="Fan B."/>
            <person name="Jiang Y."/>
            <person name="Adhikari A."/>
            <person name="Zheng C.-J."/>
            <person name="Schuster L."/>
            <person name="Cowan T.M."/>
            <person name="Smanski M.J."/>
            <person name="Chevrette M.G."/>
            <person name="De Carvalho L.P.S."/>
            <person name="Shen B."/>
        </authorList>
    </citation>
    <scope>NUCLEOTIDE SEQUENCE [LARGE SCALE GENOMIC DNA]</scope>
    <source>
        <strain evidence="2 3">NPDC048946</strain>
    </source>
</reference>